<dbReference type="InterPro" id="IPR025877">
    <property type="entry name" value="MobA-like_NTP_Trfase"/>
</dbReference>
<sequence length="188" mass="20413">MRPERIALLLAAGFSRRYGSDKRLAGSPPLILRTLATLLLCHDRVLVVLRQRDEALRQLLAPTGALITQVPADGGMGDSLAHGVRTLLAQDWPIQSLLVALADMPHLSRTSLLALQAAQQGHSLVRPLYQGQQGHPVSFPADLLPELARLSGEQGAKPVLDRHADRLICLTLDDPGCVQDIDRPEDPL</sequence>
<dbReference type="InterPro" id="IPR029044">
    <property type="entry name" value="Nucleotide-diphossugar_trans"/>
</dbReference>
<feature type="domain" description="MobA-like NTP transferase" evidence="2">
    <location>
        <begin position="7"/>
        <end position="165"/>
    </location>
</feature>
<dbReference type="AlphaFoldDB" id="A0AAE9MDB3"/>
<dbReference type="EMBL" id="CP099717">
    <property type="protein sequence ID" value="USV56329.1"/>
    <property type="molecule type" value="Genomic_DNA"/>
</dbReference>
<evidence type="ECO:0000313" key="4">
    <source>
        <dbReference type="Proteomes" id="UP001056890"/>
    </source>
</evidence>
<dbReference type="RefSeq" id="WP_252994647.1">
    <property type="nucleotide sequence ID" value="NZ_CP099717.1"/>
</dbReference>
<accession>A0AAE9MDB3</accession>
<dbReference type="PANTHER" id="PTHR43777">
    <property type="entry name" value="MOLYBDENUM COFACTOR CYTIDYLYLTRANSFERASE"/>
    <property type="match status" value="1"/>
</dbReference>
<dbReference type="Proteomes" id="UP001056890">
    <property type="component" value="Chromosome"/>
</dbReference>
<evidence type="ECO:0000256" key="1">
    <source>
        <dbReference type="ARBA" id="ARBA00022842"/>
    </source>
</evidence>
<dbReference type="CDD" id="cd04182">
    <property type="entry name" value="GT_2_like_f"/>
    <property type="match status" value="1"/>
</dbReference>
<evidence type="ECO:0000259" key="2">
    <source>
        <dbReference type="Pfam" id="PF12804"/>
    </source>
</evidence>
<keyword evidence="1" id="KW-0460">Magnesium</keyword>
<protein>
    <submittedName>
        <fullName evidence="3">Nucleotidyltransferase family protein</fullName>
    </submittedName>
</protein>
<proteinExistence type="predicted"/>
<evidence type="ECO:0000313" key="3">
    <source>
        <dbReference type="EMBL" id="USV56329.1"/>
    </source>
</evidence>
<dbReference type="PANTHER" id="PTHR43777:SF1">
    <property type="entry name" value="MOLYBDENUM COFACTOR CYTIDYLYLTRANSFERASE"/>
    <property type="match status" value="1"/>
</dbReference>
<keyword evidence="4" id="KW-1185">Reference proteome</keyword>
<dbReference type="SUPFAM" id="SSF53448">
    <property type="entry name" value="Nucleotide-diphospho-sugar transferases"/>
    <property type="match status" value="1"/>
</dbReference>
<dbReference type="Gene3D" id="3.90.550.10">
    <property type="entry name" value="Spore Coat Polysaccharide Biosynthesis Protein SpsA, Chain A"/>
    <property type="match status" value="1"/>
</dbReference>
<reference evidence="3" key="1">
    <citation type="submission" date="2022-06" db="EMBL/GenBank/DDBJ databases">
        <title>Complete Genome of Aeromonas sp. Strain SOD01 Isolated from an Urban Freshwater Stream.</title>
        <authorList>
            <person name="Williams L.E."/>
            <person name="Brysgel T."/>
            <person name="Capestro E.M."/>
            <person name="Foltz G.V."/>
            <person name="Gardner A.E."/>
            <person name="Ingrassia J."/>
            <person name="Peterson E."/>
            <person name="Arruda J."/>
            <person name="Flaherty I."/>
            <person name="Hunt M."/>
            <person name="Pappas G."/>
            <person name="Ramsaran S."/>
            <person name="Rocha M."/>
        </authorList>
    </citation>
    <scope>NUCLEOTIDE SEQUENCE</scope>
    <source>
        <strain evidence="3">SOD01</strain>
    </source>
</reference>
<dbReference type="GO" id="GO:0016779">
    <property type="term" value="F:nucleotidyltransferase activity"/>
    <property type="evidence" value="ECO:0007669"/>
    <property type="project" value="UniProtKB-ARBA"/>
</dbReference>
<dbReference type="Pfam" id="PF12804">
    <property type="entry name" value="NTP_transf_3"/>
    <property type="match status" value="1"/>
</dbReference>
<gene>
    <name evidence="3" type="ORF">NHF51_13310</name>
</gene>
<organism evidence="3 4">
    <name type="scientific">Aeromonas encheleia</name>
    <dbReference type="NCBI Taxonomy" id="73010"/>
    <lineage>
        <taxon>Bacteria</taxon>
        <taxon>Pseudomonadati</taxon>
        <taxon>Pseudomonadota</taxon>
        <taxon>Gammaproteobacteria</taxon>
        <taxon>Aeromonadales</taxon>
        <taxon>Aeromonadaceae</taxon>
        <taxon>Aeromonas</taxon>
    </lineage>
</organism>
<name>A0AAE9MDB3_9GAMM</name>